<dbReference type="Gene3D" id="3.50.30.30">
    <property type="match status" value="1"/>
</dbReference>
<dbReference type="InterPro" id="IPR046450">
    <property type="entry name" value="PA_dom_sf"/>
</dbReference>
<keyword evidence="6" id="KW-0862">Zinc</keyword>
<gene>
    <name evidence="8" type="ORF">CQA01_05770</name>
</gene>
<dbReference type="Proteomes" id="UP000321301">
    <property type="component" value="Unassembled WGS sequence"/>
</dbReference>
<dbReference type="PANTHER" id="PTHR12147:SF56">
    <property type="entry name" value="AMINOPEPTIDASE YDR415C-RELATED"/>
    <property type="match status" value="1"/>
</dbReference>
<dbReference type="EMBL" id="BJYV01000001">
    <property type="protein sequence ID" value="GEO20043.1"/>
    <property type="molecule type" value="Genomic_DNA"/>
</dbReference>
<keyword evidence="5" id="KW-0378">Hydrolase</keyword>
<keyword evidence="3" id="KW-0479">Metal-binding</keyword>
<evidence type="ECO:0000256" key="3">
    <source>
        <dbReference type="ARBA" id="ARBA00022723"/>
    </source>
</evidence>
<feature type="domain" description="Peptidase M28" evidence="7">
    <location>
        <begin position="241"/>
        <end position="438"/>
    </location>
</feature>
<evidence type="ECO:0000313" key="9">
    <source>
        <dbReference type="Proteomes" id="UP000321301"/>
    </source>
</evidence>
<sequence length="480" mass="52894">MSTQGIAQKENIDKVLGRAEALSHFKFLASDELKGRDPVRPEIDIAAFYIANEFERYGATPINNLNGYYQYVPFVNSTPPTVGTVKWKGSKLNHGEDLLILGGADISGEYDMVVVGYGFEEDYEGKDVKDKWVVARVGAPNRLSPPALFEAGREKLAIAQSKGAIGLIEMYNVPTTPWRMLVNFLNKPQLSIDIDPEGNSSFPYLWVKDLKGTMIKSIANGKNAMEVEIKGKTNRKIKGRNVVAIIEGTDPNLKDEYVMLSAHYDHLGIGQPNAEGDSIYNGARDNAVGTAALIQAANYFGENPPKRSILLCAWTAEEKGLLGSSYFSDNPPLPLKQIVFNLNIDNGGYNDTSLVTIIGMGRSSVDHHISAAAEDFGLKAIADPAPEQGLYDRSDNVSFAKKGIPAPTFSLGFTAFDEEIGKYYHQVTDQVDNFDLDYALKYWKSYILSAEKIANDPKRPLWVEGDKYENAAKALYGNSY</sequence>
<keyword evidence="2" id="KW-0645">Protease</keyword>
<dbReference type="Gene3D" id="3.40.630.10">
    <property type="entry name" value="Zn peptidases"/>
    <property type="match status" value="1"/>
</dbReference>
<keyword evidence="4" id="KW-0732">Signal</keyword>
<dbReference type="GO" id="GO:0008235">
    <property type="term" value="F:metalloexopeptidase activity"/>
    <property type="evidence" value="ECO:0007669"/>
    <property type="project" value="InterPro"/>
</dbReference>
<dbReference type="PANTHER" id="PTHR12147">
    <property type="entry name" value="METALLOPEPTIDASE M28 FAMILY MEMBER"/>
    <property type="match status" value="1"/>
</dbReference>
<comment type="caution">
    <text evidence="8">The sequence shown here is derived from an EMBL/GenBank/DDBJ whole genome shotgun (WGS) entry which is preliminary data.</text>
</comment>
<dbReference type="InterPro" id="IPR045175">
    <property type="entry name" value="M28_fam"/>
</dbReference>
<keyword evidence="9" id="KW-1185">Reference proteome</keyword>
<dbReference type="AlphaFoldDB" id="A0A512C762"/>
<organism evidence="8 9">
    <name type="scientific">Cyclobacterium qasimii</name>
    <dbReference type="NCBI Taxonomy" id="1350429"/>
    <lineage>
        <taxon>Bacteria</taxon>
        <taxon>Pseudomonadati</taxon>
        <taxon>Bacteroidota</taxon>
        <taxon>Cytophagia</taxon>
        <taxon>Cytophagales</taxon>
        <taxon>Cyclobacteriaceae</taxon>
        <taxon>Cyclobacterium</taxon>
    </lineage>
</organism>
<dbReference type="SUPFAM" id="SSF52025">
    <property type="entry name" value="PA domain"/>
    <property type="match status" value="1"/>
</dbReference>
<evidence type="ECO:0000259" key="7">
    <source>
        <dbReference type="Pfam" id="PF04389"/>
    </source>
</evidence>
<reference evidence="8 9" key="1">
    <citation type="submission" date="2019-07" db="EMBL/GenBank/DDBJ databases">
        <title>Whole genome shotgun sequence of Cyclobacterium qasimii NBRC 106168.</title>
        <authorList>
            <person name="Hosoyama A."/>
            <person name="Uohara A."/>
            <person name="Ohji S."/>
            <person name="Ichikawa N."/>
        </authorList>
    </citation>
    <scope>NUCLEOTIDE SEQUENCE [LARGE SCALE GENOMIC DNA]</scope>
    <source>
        <strain evidence="8 9">NBRC 106168</strain>
    </source>
</reference>
<protein>
    <recommendedName>
        <fullName evidence="7">Peptidase M28 domain-containing protein</fullName>
    </recommendedName>
</protein>
<dbReference type="Pfam" id="PF04389">
    <property type="entry name" value="Peptidase_M28"/>
    <property type="match status" value="1"/>
</dbReference>
<dbReference type="GO" id="GO:0004177">
    <property type="term" value="F:aminopeptidase activity"/>
    <property type="evidence" value="ECO:0007669"/>
    <property type="project" value="UniProtKB-KW"/>
</dbReference>
<evidence type="ECO:0000256" key="5">
    <source>
        <dbReference type="ARBA" id="ARBA00022801"/>
    </source>
</evidence>
<accession>A0A512C762</accession>
<proteinExistence type="predicted"/>
<evidence type="ECO:0000256" key="2">
    <source>
        <dbReference type="ARBA" id="ARBA00022670"/>
    </source>
</evidence>
<dbReference type="SUPFAM" id="SSF53187">
    <property type="entry name" value="Zn-dependent exopeptidases"/>
    <property type="match status" value="1"/>
</dbReference>
<dbReference type="GO" id="GO:0006508">
    <property type="term" value="P:proteolysis"/>
    <property type="evidence" value="ECO:0007669"/>
    <property type="project" value="UniProtKB-KW"/>
</dbReference>
<evidence type="ECO:0000256" key="6">
    <source>
        <dbReference type="ARBA" id="ARBA00022833"/>
    </source>
</evidence>
<evidence type="ECO:0000256" key="4">
    <source>
        <dbReference type="ARBA" id="ARBA00022729"/>
    </source>
</evidence>
<name>A0A512C762_9BACT</name>
<evidence type="ECO:0000256" key="1">
    <source>
        <dbReference type="ARBA" id="ARBA00022438"/>
    </source>
</evidence>
<dbReference type="GO" id="GO:0046872">
    <property type="term" value="F:metal ion binding"/>
    <property type="evidence" value="ECO:0007669"/>
    <property type="project" value="UniProtKB-KW"/>
</dbReference>
<evidence type="ECO:0000313" key="8">
    <source>
        <dbReference type="EMBL" id="GEO20043.1"/>
    </source>
</evidence>
<dbReference type="InterPro" id="IPR007484">
    <property type="entry name" value="Peptidase_M28"/>
</dbReference>
<keyword evidence="1" id="KW-0031">Aminopeptidase</keyword>